<evidence type="ECO:0000313" key="2">
    <source>
        <dbReference type="EMBL" id="GGS12993.1"/>
    </source>
</evidence>
<accession>A0A918G187</accession>
<sequence>MATSRTAREQLTGEGTTAFQNLQFLENCEEFGIEPGRNPLIGFPCEDPSVHRTYTEELRDLVHLAPRHGGSGPPTAWCTRCTRCTTGNIERLGWLPPTEGESPPPATRLPELPRNYLDHRETPRPKPCQQHGRARAFWPDACTRAFPPACRPVGKHA</sequence>
<keyword evidence="3" id="KW-1185">Reference proteome</keyword>
<gene>
    <name evidence="2" type="ORF">GCM10010269_60340</name>
</gene>
<feature type="region of interest" description="Disordered" evidence="1">
    <location>
        <begin position="92"/>
        <end position="112"/>
    </location>
</feature>
<dbReference type="EMBL" id="BMTL01000029">
    <property type="protein sequence ID" value="GGS12993.1"/>
    <property type="molecule type" value="Genomic_DNA"/>
</dbReference>
<organism evidence="2 3">
    <name type="scientific">Streptomyces humidus</name>
    <dbReference type="NCBI Taxonomy" id="52259"/>
    <lineage>
        <taxon>Bacteria</taxon>
        <taxon>Bacillati</taxon>
        <taxon>Actinomycetota</taxon>
        <taxon>Actinomycetes</taxon>
        <taxon>Kitasatosporales</taxon>
        <taxon>Streptomycetaceae</taxon>
        <taxon>Streptomyces</taxon>
    </lineage>
</organism>
<proteinExistence type="predicted"/>
<comment type="caution">
    <text evidence="2">The sequence shown here is derived from an EMBL/GenBank/DDBJ whole genome shotgun (WGS) entry which is preliminary data.</text>
</comment>
<evidence type="ECO:0000256" key="1">
    <source>
        <dbReference type="SAM" id="MobiDB-lite"/>
    </source>
</evidence>
<name>A0A918G187_9ACTN</name>
<reference evidence="2" key="2">
    <citation type="submission" date="2020-09" db="EMBL/GenBank/DDBJ databases">
        <authorList>
            <person name="Sun Q."/>
            <person name="Ohkuma M."/>
        </authorList>
    </citation>
    <scope>NUCLEOTIDE SEQUENCE</scope>
    <source>
        <strain evidence="2">JCM 4386</strain>
    </source>
</reference>
<dbReference type="AlphaFoldDB" id="A0A918G187"/>
<evidence type="ECO:0000313" key="3">
    <source>
        <dbReference type="Proteomes" id="UP000606194"/>
    </source>
</evidence>
<protein>
    <submittedName>
        <fullName evidence="2">Uncharacterized protein</fullName>
    </submittedName>
</protein>
<reference evidence="2" key="1">
    <citation type="journal article" date="2014" name="Int. J. Syst. Evol. Microbiol.">
        <title>Complete genome sequence of Corynebacterium casei LMG S-19264T (=DSM 44701T), isolated from a smear-ripened cheese.</title>
        <authorList>
            <consortium name="US DOE Joint Genome Institute (JGI-PGF)"/>
            <person name="Walter F."/>
            <person name="Albersmeier A."/>
            <person name="Kalinowski J."/>
            <person name="Ruckert C."/>
        </authorList>
    </citation>
    <scope>NUCLEOTIDE SEQUENCE</scope>
    <source>
        <strain evidence="2">JCM 4386</strain>
    </source>
</reference>
<dbReference type="Proteomes" id="UP000606194">
    <property type="component" value="Unassembled WGS sequence"/>
</dbReference>